<gene>
    <name evidence="1" type="ORF">WR25_18072</name>
</gene>
<dbReference type="Gene3D" id="2.120.10.80">
    <property type="entry name" value="Kelch-type beta propeller"/>
    <property type="match status" value="1"/>
</dbReference>
<dbReference type="InterPro" id="IPR015915">
    <property type="entry name" value="Kelch-typ_b-propeller"/>
</dbReference>
<organism evidence="1 2">
    <name type="scientific">Diploscapter pachys</name>
    <dbReference type="NCBI Taxonomy" id="2018661"/>
    <lineage>
        <taxon>Eukaryota</taxon>
        <taxon>Metazoa</taxon>
        <taxon>Ecdysozoa</taxon>
        <taxon>Nematoda</taxon>
        <taxon>Chromadorea</taxon>
        <taxon>Rhabditida</taxon>
        <taxon>Rhabditina</taxon>
        <taxon>Rhabditomorpha</taxon>
        <taxon>Rhabditoidea</taxon>
        <taxon>Rhabditidae</taxon>
        <taxon>Diploscapter</taxon>
    </lineage>
</organism>
<proteinExistence type="predicted"/>
<dbReference type="OrthoDB" id="9973021at2759"/>
<sequence length="592" mass="66945">MANRQNHCTVYFEPQHAIYLFGGETTNIYSARNINGHGHNLTPISRSNASFNDLWKLDLTTMHWSRVVVPAPPYPLPKSMATMVVWKNEIVLYGGFRPLPEQSVHRTYQTPPSLCEVHIFNPAVKQWRQLNTNTDGPCLAGHTATISGNLMIVYGGWDIYGSPFITRDLHILDLVAERWYTKRLVGGLSTTTARRDVLNDPNRFYPELHPIRSHLITLREGELLLIGEMMPHDYGSALLIKFDPNNPQNCDWQWKAIEATGRWNRPKLLDDGATNFACSLPNFNYPQLATIRTGKMLRLVSLGLPIDKSSTKTYISVYDKCQLRGKKFVNLVALRLAEEMDRREAAYRHCADDEDVSPASETVELDGLTCKLENCYLTREKILECKKMPLDKKPRTTEHTSISLQLDEKHASQQAAPLDDVDLAEVSCKIRRVVEQLHAKYSTSLPQPGGSSMGFERNSSLVRMCVYVADIELGDDIDYFQTLNQVKWQQQPIGFRAPPDTEFFSLTSCRGEIVMHGGSLVRSQQEFAIQAMHLNYPMQIRPSYLPTHTMGHTYLLSPISLSAQSGPSLSHLRRSYDNLRAVSRSSGSSSTD</sequence>
<reference evidence="1 2" key="1">
    <citation type="journal article" date="2017" name="Curr. Biol.">
        <title>Genome architecture and evolution of a unichromosomal asexual nematode.</title>
        <authorList>
            <person name="Fradin H."/>
            <person name="Zegar C."/>
            <person name="Gutwein M."/>
            <person name="Lucas J."/>
            <person name="Kovtun M."/>
            <person name="Corcoran D."/>
            <person name="Baugh L.R."/>
            <person name="Kiontke K."/>
            <person name="Gunsalus K."/>
            <person name="Fitch D.H."/>
            <person name="Piano F."/>
        </authorList>
    </citation>
    <scope>NUCLEOTIDE SEQUENCE [LARGE SCALE GENOMIC DNA]</scope>
    <source>
        <strain evidence="1">PF1309</strain>
    </source>
</reference>
<dbReference type="STRING" id="2018661.A0A2A2LKF3"/>
<protein>
    <submittedName>
        <fullName evidence="1">Uncharacterized protein</fullName>
    </submittedName>
</protein>
<keyword evidence="2" id="KW-1185">Reference proteome</keyword>
<name>A0A2A2LKF3_9BILA</name>
<dbReference type="PANTHER" id="PTHR46432:SF1">
    <property type="entry name" value="F-BOX ONLY PROTEIN 42"/>
    <property type="match status" value="1"/>
</dbReference>
<dbReference type="GO" id="GO:0019005">
    <property type="term" value="C:SCF ubiquitin ligase complex"/>
    <property type="evidence" value="ECO:0007669"/>
    <property type="project" value="TreeGrafter"/>
</dbReference>
<dbReference type="Pfam" id="PF24681">
    <property type="entry name" value="Kelch_KLHDC2_KLHL20_DRC7"/>
    <property type="match status" value="1"/>
</dbReference>
<dbReference type="GO" id="GO:1990756">
    <property type="term" value="F:ubiquitin-like ligase-substrate adaptor activity"/>
    <property type="evidence" value="ECO:0007669"/>
    <property type="project" value="TreeGrafter"/>
</dbReference>
<evidence type="ECO:0000313" key="2">
    <source>
        <dbReference type="Proteomes" id="UP000218231"/>
    </source>
</evidence>
<dbReference type="EMBL" id="LIAE01006642">
    <property type="protein sequence ID" value="PAV86702.1"/>
    <property type="molecule type" value="Genomic_DNA"/>
</dbReference>
<dbReference type="InterPro" id="IPR052821">
    <property type="entry name" value="F-box_only_SRC"/>
</dbReference>
<accession>A0A2A2LKF3</accession>
<comment type="caution">
    <text evidence="1">The sequence shown here is derived from an EMBL/GenBank/DDBJ whole genome shotgun (WGS) entry which is preliminary data.</text>
</comment>
<dbReference type="Proteomes" id="UP000218231">
    <property type="component" value="Unassembled WGS sequence"/>
</dbReference>
<dbReference type="PANTHER" id="PTHR46432">
    <property type="entry name" value="F-BOX ONLY PROTEIN 42"/>
    <property type="match status" value="1"/>
</dbReference>
<dbReference type="SUPFAM" id="SSF117281">
    <property type="entry name" value="Kelch motif"/>
    <property type="match status" value="1"/>
</dbReference>
<evidence type="ECO:0000313" key="1">
    <source>
        <dbReference type="EMBL" id="PAV86702.1"/>
    </source>
</evidence>
<dbReference type="AlphaFoldDB" id="A0A2A2LKF3"/>